<evidence type="ECO:0000259" key="1">
    <source>
        <dbReference type="Pfam" id="PF21812"/>
    </source>
</evidence>
<feature type="domain" description="DUF6881" evidence="1">
    <location>
        <begin position="3"/>
        <end position="84"/>
    </location>
</feature>
<comment type="caution">
    <text evidence="2">The sequence shown here is derived from an EMBL/GenBank/DDBJ whole genome shotgun (WGS) entry which is preliminary data.</text>
</comment>
<keyword evidence="3" id="KW-1185">Reference proteome</keyword>
<reference evidence="2 3" key="1">
    <citation type="submission" date="2020-04" db="EMBL/GenBank/DDBJ databases">
        <title>MicrobeNet Type strains.</title>
        <authorList>
            <person name="Nicholson A.C."/>
        </authorList>
    </citation>
    <scope>NUCLEOTIDE SEQUENCE [LARGE SCALE GENOMIC DNA]</scope>
    <source>
        <strain evidence="2 3">CCUG 69612</strain>
    </source>
</reference>
<sequence length="103" mass="12625">MIYLKCDWFHDCPEYPILYYNELDENHYITQQLEIFASGDYNYWDSRTPFALSDQPLWETPEEINENPELYMVEITAEEFEVVLRDHPMSVEEQLERYSRFLK</sequence>
<evidence type="ECO:0000313" key="3">
    <source>
        <dbReference type="Proteomes" id="UP000522720"/>
    </source>
</evidence>
<proteinExistence type="predicted"/>
<evidence type="ECO:0000313" key="2">
    <source>
        <dbReference type="EMBL" id="NKZ19272.1"/>
    </source>
</evidence>
<dbReference type="EMBL" id="JAAXPR010000001">
    <property type="protein sequence ID" value="NKZ19272.1"/>
    <property type="molecule type" value="Genomic_DNA"/>
</dbReference>
<gene>
    <name evidence="2" type="ORF">HF992_00095</name>
</gene>
<protein>
    <recommendedName>
        <fullName evidence="1">DUF6881 domain-containing protein</fullName>
    </recommendedName>
</protein>
<dbReference type="AlphaFoldDB" id="A0A7X6MVP9"/>
<dbReference type="RefSeq" id="WP_168548038.1">
    <property type="nucleotide sequence ID" value="NZ_JAAXPR010000001.1"/>
</dbReference>
<dbReference type="InterPro" id="IPR049248">
    <property type="entry name" value="DUF6881"/>
</dbReference>
<accession>A0A7X6MVP9</accession>
<dbReference type="Proteomes" id="UP000522720">
    <property type="component" value="Unassembled WGS sequence"/>
</dbReference>
<name>A0A7X6MVP9_9STRE</name>
<dbReference type="Pfam" id="PF21812">
    <property type="entry name" value="DUF6881"/>
    <property type="match status" value="1"/>
</dbReference>
<organism evidence="2 3">
    <name type="scientific">Streptococcus ovuberis</name>
    <dbReference type="NCBI Taxonomy" id="1936207"/>
    <lineage>
        <taxon>Bacteria</taxon>
        <taxon>Bacillati</taxon>
        <taxon>Bacillota</taxon>
        <taxon>Bacilli</taxon>
        <taxon>Lactobacillales</taxon>
        <taxon>Streptococcaceae</taxon>
        <taxon>Streptococcus</taxon>
    </lineage>
</organism>